<feature type="transmembrane region" description="Helical" evidence="8">
    <location>
        <begin position="357"/>
        <end position="382"/>
    </location>
</feature>
<evidence type="ECO:0000259" key="9">
    <source>
        <dbReference type="Pfam" id="PF00482"/>
    </source>
</evidence>
<dbReference type="FunFam" id="1.20.81.30:FF:000001">
    <property type="entry name" value="Type II secretion system protein F"/>
    <property type="match status" value="1"/>
</dbReference>
<keyword evidence="3" id="KW-1003">Cell membrane</keyword>
<dbReference type="OrthoDB" id="1936008at2"/>
<reference evidence="10 11" key="1">
    <citation type="submission" date="2018-02" db="EMBL/GenBank/DDBJ databases">
        <title>Genomic Encyclopedia of Archaeal and Bacterial Type Strains, Phase II (KMG-II): from individual species to whole genera.</title>
        <authorList>
            <person name="Goeker M."/>
        </authorList>
    </citation>
    <scope>NUCLEOTIDE SEQUENCE [LARGE SCALE GENOMIC DNA]</scope>
    <source>
        <strain evidence="10 11">DSM 15099</strain>
    </source>
</reference>
<feature type="transmembrane region" description="Helical" evidence="8">
    <location>
        <begin position="158"/>
        <end position="181"/>
    </location>
</feature>
<evidence type="ECO:0000256" key="8">
    <source>
        <dbReference type="SAM" id="Phobius"/>
    </source>
</evidence>
<dbReference type="PRINTS" id="PR00812">
    <property type="entry name" value="BCTERIALGSPF"/>
</dbReference>
<gene>
    <name evidence="10" type="ORF">BD821_101432</name>
</gene>
<keyword evidence="4" id="KW-0997">Cell inner membrane</keyword>
<dbReference type="PANTHER" id="PTHR30012">
    <property type="entry name" value="GENERAL SECRETION PATHWAY PROTEIN"/>
    <property type="match status" value="1"/>
</dbReference>
<comment type="caution">
    <text evidence="10">The sequence shown here is derived from an EMBL/GenBank/DDBJ whole genome shotgun (WGS) entry which is preliminary data.</text>
</comment>
<keyword evidence="5 8" id="KW-0812">Transmembrane</keyword>
<dbReference type="InterPro" id="IPR003004">
    <property type="entry name" value="GspF/PilC"/>
</dbReference>
<evidence type="ECO:0000313" key="10">
    <source>
        <dbReference type="EMBL" id="PPK49766.1"/>
    </source>
</evidence>
<comment type="subcellular location">
    <subcellularLocation>
        <location evidence="1">Cell inner membrane</location>
        <topology evidence="1">Multi-pass membrane protein</topology>
    </subcellularLocation>
</comment>
<dbReference type="InterPro" id="IPR042094">
    <property type="entry name" value="T2SS_GspF_sf"/>
</dbReference>
<dbReference type="Gene3D" id="1.20.81.30">
    <property type="entry name" value="Type II secretion system (T2SS), domain F"/>
    <property type="match status" value="2"/>
</dbReference>
<evidence type="ECO:0000256" key="1">
    <source>
        <dbReference type="ARBA" id="ARBA00004429"/>
    </source>
</evidence>
<dbReference type="PANTHER" id="PTHR30012:SF0">
    <property type="entry name" value="TYPE II SECRETION SYSTEM PROTEIN F-RELATED"/>
    <property type="match status" value="1"/>
</dbReference>
<evidence type="ECO:0000256" key="6">
    <source>
        <dbReference type="ARBA" id="ARBA00022989"/>
    </source>
</evidence>
<name>A0A2S6G1L3_9CLOT</name>
<sequence>MDRYYYIAYNLNGRRKMGTFKGREDALWLSLKTEGYYISRYRKVINLKKGIKKSSYKDLEILCLNLKLMIGSGVSLLSSLNIIQEGIENMSVKNSILEICKSLKDGKSLSQSFLSYPNIYPRMFIQMIKVGEDSGRLEDSFKILGDYYKKQQKLKSKLINALSYPVVLMITVIIMFFFITIKVIPNFMTLLENNVQELPLYTKAILSISSFISAKWYLIVIILTLNVLIVLFNYKRSYMSNFLISRIKTVKEFYNIKFIMSLRVLIESGNTIINSIEKCTNMFEENNYKKDLNLIVADIKKGRSLYKAFKRSGLFNSISLAILKVGEESGNLEESLNHIEEIMLVNYEKKIEKNLNIIQPVSLIIVGGMILTLVITLVLPMINGLTSIS</sequence>
<dbReference type="AlphaFoldDB" id="A0A2S6G1L3"/>
<feature type="domain" description="Type II secretion system protein GspF" evidence="9">
    <location>
        <begin position="258"/>
        <end position="380"/>
    </location>
</feature>
<dbReference type="Pfam" id="PF00482">
    <property type="entry name" value="T2SSF"/>
    <property type="match status" value="2"/>
</dbReference>
<evidence type="ECO:0000256" key="3">
    <source>
        <dbReference type="ARBA" id="ARBA00022475"/>
    </source>
</evidence>
<accession>A0A2S6G1L3</accession>
<dbReference type="GO" id="GO:0005886">
    <property type="term" value="C:plasma membrane"/>
    <property type="evidence" value="ECO:0007669"/>
    <property type="project" value="UniProtKB-SubCell"/>
</dbReference>
<dbReference type="RefSeq" id="WP_104409075.1">
    <property type="nucleotide sequence ID" value="NZ_PTIS01000001.1"/>
</dbReference>
<keyword evidence="7 8" id="KW-0472">Membrane</keyword>
<evidence type="ECO:0000313" key="11">
    <source>
        <dbReference type="Proteomes" id="UP000239863"/>
    </source>
</evidence>
<feature type="domain" description="Type II secretion system protein GspF" evidence="9">
    <location>
        <begin position="64"/>
        <end position="185"/>
    </location>
</feature>
<organism evidence="10 11">
    <name type="scientific">Clostridium algidicarnis DSM 15099</name>
    <dbReference type="NCBI Taxonomy" id="1121295"/>
    <lineage>
        <taxon>Bacteria</taxon>
        <taxon>Bacillati</taxon>
        <taxon>Bacillota</taxon>
        <taxon>Clostridia</taxon>
        <taxon>Eubacteriales</taxon>
        <taxon>Clostridiaceae</taxon>
        <taxon>Clostridium</taxon>
    </lineage>
</organism>
<dbReference type="EMBL" id="PTIS01000001">
    <property type="protein sequence ID" value="PPK49766.1"/>
    <property type="molecule type" value="Genomic_DNA"/>
</dbReference>
<evidence type="ECO:0000256" key="7">
    <source>
        <dbReference type="ARBA" id="ARBA00023136"/>
    </source>
</evidence>
<protein>
    <submittedName>
        <fullName evidence="10">Type II secretion system protein F (GspF)</fullName>
    </submittedName>
</protein>
<dbReference type="Proteomes" id="UP000239863">
    <property type="component" value="Unassembled WGS sequence"/>
</dbReference>
<feature type="transmembrane region" description="Helical" evidence="8">
    <location>
        <begin position="216"/>
        <end position="234"/>
    </location>
</feature>
<evidence type="ECO:0000256" key="2">
    <source>
        <dbReference type="ARBA" id="ARBA00005745"/>
    </source>
</evidence>
<evidence type="ECO:0000256" key="5">
    <source>
        <dbReference type="ARBA" id="ARBA00022692"/>
    </source>
</evidence>
<dbReference type="STRING" id="37659.GCA_000703125_02521"/>
<evidence type="ECO:0000256" key="4">
    <source>
        <dbReference type="ARBA" id="ARBA00022519"/>
    </source>
</evidence>
<proteinExistence type="inferred from homology"/>
<comment type="similarity">
    <text evidence="2">Belongs to the GSP F family.</text>
</comment>
<dbReference type="InterPro" id="IPR018076">
    <property type="entry name" value="T2SS_GspF_dom"/>
</dbReference>
<keyword evidence="6 8" id="KW-1133">Transmembrane helix</keyword>